<evidence type="ECO:0000256" key="7">
    <source>
        <dbReference type="RuleBase" id="RU361156"/>
    </source>
</evidence>
<evidence type="ECO:0000256" key="2">
    <source>
        <dbReference type="ARBA" id="ARBA00022645"/>
    </source>
</evidence>
<evidence type="ECO:0000256" key="6">
    <source>
        <dbReference type="ARBA" id="ARBA00023180"/>
    </source>
</evidence>
<evidence type="ECO:0000313" key="8">
    <source>
        <dbReference type="EMBL" id="CAA7266378.1"/>
    </source>
</evidence>
<sequence>MSEVRLSPVFNQPSSTIPSTSIGSLSSLSSHSFTSLTHPALPHHQDTSISTKRHLFFYFFESRNDPDEDDVVLWTNGGPGASSALGLFMELGPCLILDDKGPKFNPYSWNSNANMFFIEQPAGVGFSYADYGGPVGTTEEAAKDVAAFVVIFFENFSKFKGRPFHLSGESYGGRYLPIFASEIYDQNTKLVAAGLTPINLTSVMIGNGLSDFFTMLPAYHDFVCTAAVSPPILDIATCIRMKRAIPRCQKWSKEACIDIYDGLGCDAATAFCEAELMMPYILTGRNPYDVNEKCIGETDDICYPFTKHIRAYLDTPSVRKTLGVDPIFQGRNFTLADEPTYFAFHANGDWFRQTYLHIAALLERSVRVLIFVGANDYICNVIGNEKWTMELEWSGAEEFRSLGLREWEVDGKRAGVTRTTRGLTYATIEEAGHMVPYNKPKEALEMVNRWLSGKEL</sequence>
<keyword evidence="2 7" id="KW-0121">Carboxypeptidase</keyword>
<dbReference type="EC" id="3.4.16.-" evidence="7"/>
<keyword evidence="6" id="KW-0325">Glycoprotein</keyword>
<dbReference type="GO" id="GO:0000324">
    <property type="term" value="C:fungal-type vacuole"/>
    <property type="evidence" value="ECO:0007669"/>
    <property type="project" value="TreeGrafter"/>
</dbReference>
<reference evidence="8 9" key="1">
    <citation type="submission" date="2020-01" db="EMBL/GenBank/DDBJ databases">
        <authorList>
            <person name="Gupta K D."/>
        </authorList>
    </citation>
    <scope>NUCLEOTIDE SEQUENCE [LARGE SCALE GENOMIC DNA]</scope>
</reference>
<protein>
    <recommendedName>
        <fullName evidence="7">Carboxypeptidase</fullName>
        <ecNumber evidence="7">3.4.16.-</ecNumber>
    </recommendedName>
</protein>
<dbReference type="GO" id="GO:0004185">
    <property type="term" value="F:serine-type carboxypeptidase activity"/>
    <property type="evidence" value="ECO:0007669"/>
    <property type="project" value="UniProtKB-UniRule"/>
</dbReference>
<accession>A0A8S0W815</accession>
<gene>
    <name evidence="8" type="ORF">AAE3_LOCUS8623</name>
</gene>
<dbReference type="Pfam" id="PF00450">
    <property type="entry name" value="Peptidase_S10"/>
    <property type="match status" value="1"/>
</dbReference>
<dbReference type="InterPro" id="IPR018202">
    <property type="entry name" value="Ser_caboxypep_ser_AS"/>
</dbReference>
<evidence type="ECO:0000256" key="1">
    <source>
        <dbReference type="ARBA" id="ARBA00009431"/>
    </source>
</evidence>
<keyword evidence="5 7" id="KW-0378">Hydrolase</keyword>
<dbReference type="SUPFAM" id="SSF53474">
    <property type="entry name" value="alpha/beta-Hydrolases"/>
    <property type="match status" value="1"/>
</dbReference>
<evidence type="ECO:0000313" key="9">
    <source>
        <dbReference type="Proteomes" id="UP000467700"/>
    </source>
</evidence>
<comment type="similarity">
    <text evidence="1 7">Belongs to the peptidase S10 family.</text>
</comment>
<proteinExistence type="inferred from homology"/>
<evidence type="ECO:0000256" key="5">
    <source>
        <dbReference type="ARBA" id="ARBA00022801"/>
    </source>
</evidence>
<dbReference type="OrthoDB" id="443318at2759"/>
<name>A0A8S0W815_CYCAE</name>
<dbReference type="InterPro" id="IPR001563">
    <property type="entry name" value="Peptidase_S10"/>
</dbReference>
<dbReference type="Gene3D" id="3.40.50.1820">
    <property type="entry name" value="alpha/beta hydrolase"/>
    <property type="match status" value="1"/>
</dbReference>
<evidence type="ECO:0000256" key="4">
    <source>
        <dbReference type="ARBA" id="ARBA00022729"/>
    </source>
</evidence>
<comment type="caution">
    <text evidence="8">The sequence shown here is derived from an EMBL/GenBank/DDBJ whole genome shotgun (WGS) entry which is preliminary data.</text>
</comment>
<dbReference type="EMBL" id="CACVBS010000054">
    <property type="protein sequence ID" value="CAA7266378.1"/>
    <property type="molecule type" value="Genomic_DNA"/>
</dbReference>
<keyword evidence="3 7" id="KW-0645">Protease</keyword>
<dbReference type="Gene3D" id="1.10.287.410">
    <property type="match status" value="1"/>
</dbReference>
<evidence type="ECO:0000256" key="3">
    <source>
        <dbReference type="ARBA" id="ARBA00022670"/>
    </source>
</evidence>
<dbReference type="PANTHER" id="PTHR11802:SF113">
    <property type="entry name" value="SERINE CARBOXYPEPTIDASE CTSA-4.1"/>
    <property type="match status" value="1"/>
</dbReference>
<dbReference type="AlphaFoldDB" id="A0A8S0W815"/>
<dbReference type="PRINTS" id="PR00724">
    <property type="entry name" value="CRBOXYPTASEC"/>
</dbReference>
<dbReference type="GO" id="GO:0006508">
    <property type="term" value="P:proteolysis"/>
    <property type="evidence" value="ECO:0007669"/>
    <property type="project" value="UniProtKB-KW"/>
</dbReference>
<dbReference type="PROSITE" id="PS00131">
    <property type="entry name" value="CARBOXYPEPT_SER_SER"/>
    <property type="match status" value="1"/>
</dbReference>
<organism evidence="8 9">
    <name type="scientific">Cyclocybe aegerita</name>
    <name type="common">Black poplar mushroom</name>
    <name type="synonym">Agrocybe aegerita</name>
    <dbReference type="NCBI Taxonomy" id="1973307"/>
    <lineage>
        <taxon>Eukaryota</taxon>
        <taxon>Fungi</taxon>
        <taxon>Dikarya</taxon>
        <taxon>Basidiomycota</taxon>
        <taxon>Agaricomycotina</taxon>
        <taxon>Agaricomycetes</taxon>
        <taxon>Agaricomycetidae</taxon>
        <taxon>Agaricales</taxon>
        <taxon>Agaricineae</taxon>
        <taxon>Bolbitiaceae</taxon>
        <taxon>Cyclocybe</taxon>
    </lineage>
</organism>
<keyword evidence="9" id="KW-1185">Reference proteome</keyword>
<keyword evidence="4" id="KW-0732">Signal</keyword>
<dbReference type="PANTHER" id="PTHR11802">
    <property type="entry name" value="SERINE PROTEASE FAMILY S10 SERINE CARBOXYPEPTIDASE"/>
    <property type="match status" value="1"/>
</dbReference>
<dbReference type="Proteomes" id="UP000467700">
    <property type="component" value="Unassembled WGS sequence"/>
</dbReference>
<dbReference type="InterPro" id="IPR029058">
    <property type="entry name" value="AB_hydrolase_fold"/>
</dbReference>